<dbReference type="OrthoDB" id="9810376at2"/>
<dbReference type="InterPro" id="IPR019225">
    <property type="entry name" value="DUF2155"/>
</dbReference>
<feature type="chain" id="PRO_5022904421" evidence="2">
    <location>
        <begin position="19"/>
        <end position="139"/>
    </location>
</feature>
<name>A0A5C4N775_9RHOB</name>
<sequence>MMRRSLLVALSLAAPAGAQDTLSITPPSRGTVPETQASSAAVSAPGGIVRVLDKITGTITDLDLRNGESGSVGNLAVVMGDCRFPGDNPAGDAFVLVSIRTEPDDTAVFEGWLIASAPALSALDHSRYDVWALRCLGAD</sequence>
<feature type="signal peptide" evidence="2">
    <location>
        <begin position="1"/>
        <end position="18"/>
    </location>
</feature>
<reference evidence="3 4" key="1">
    <citation type="submission" date="2019-06" db="EMBL/GenBank/DDBJ databases">
        <title>YIM 131921 draft genome.</title>
        <authorList>
            <person name="Jiang L."/>
        </authorList>
    </citation>
    <scope>NUCLEOTIDE SEQUENCE [LARGE SCALE GENOMIC DNA]</scope>
    <source>
        <strain evidence="3 4">YIM 131921</strain>
    </source>
</reference>
<keyword evidence="2" id="KW-0732">Signal</keyword>
<evidence type="ECO:0000313" key="4">
    <source>
        <dbReference type="Proteomes" id="UP000305887"/>
    </source>
</evidence>
<evidence type="ECO:0000256" key="1">
    <source>
        <dbReference type="SAM" id="MobiDB-lite"/>
    </source>
</evidence>
<evidence type="ECO:0000313" key="3">
    <source>
        <dbReference type="EMBL" id="TNC52901.1"/>
    </source>
</evidence>
<proteinExistence type="predicted"/>
<feature type="region of interest" description="Disordered" evidence="1">
    <location>
        <begin position="20"/>
        <end position="39"/>
    </location>
</feature>
<dbReference type="Proteomes" id="UP000305887">
    <property type="component" value="Unassembled WGS sequence"/>
</dbReference>
<comment type="caution">
    <text evidence="3">The sequence shown here is derived from an EMBL/GenBank/DDBJ whole genome shotgun (WGS) entry which is preliminary data.</text>
</comment>
<dbReference type="RefSeq" id="WP_139074751.1">
    <property type="nucleotide sequence ID" value="NZ_VDFU01000001.1"/>
</dbReference>
<gene>
    <name evidence="3" type="ORF">FHG66_00990</name>
</gene>
<evidence type="ECO:0000256" key="2">
    <source>
        <dbReference type="SAM" id="SignalP"/>
    </source>
</evidence>
<dbReference type="Pfam" id="PF09923">
    <property type="entry name" value="DUF2155"/>
    <property type="match status" value="1"/>
</dbReference>
<keyword evidence="4" id="KW-1185">Reference proteome</keyword>
<organism evidence="3 4">
    <name type="scientific">Rubellimicrobium rubrum</name>
    <dbReference type="NCBI Taxonomy" id="2585369"/>
    <lineage>
        <taxon>Bacteria</taxon>
        <taxon>Pseudomonadati</taxon>
        <taxon>Pseudomonadota</taxon>
        <taxon>Alphaproteobacteria</taxon>
        <taxon>Rhodobacterales</taxon>
        <taxon>Roseobacteraceae</taxon>
        <taxon>Rubellimicrobium</taxon>
    </lineage>
</organism>
<accession>A0A5C4N775</accession>
<dbReference type="AlphaFoldDB" id="A0A5C4N775"/>
<protein>
    <submittedName>
        <fullName evidence="3">DUF2155 domain-containing protein</fullName>
    </submittedName>
</protein>
<dbReference type="EMBL" id="VDFU01000001">
    <property type="protein sequence ID" value="TNC52901.1"/>
    <property type="molecule type" value="Genomic_DNA"/>
</dbReference>